<dbReference type="PANTHER" id="PTHR11091">
    <property type="entry name" value="OXIDOREDUCTASE-RELATED"/>
    <property type="match status" value="1"/>
</dbReference>
<dbReference type="Gene3D" id="1.10.1530.10">
    <property type="match status" value="1"/>
</dbReference>
<keyword evidence="2" id="KW-0560">Oxidoreductase</keyword>
<evidence type="ECO:0000313" key="4">
    <source>
        <dbReference type="EMBL" id="MCS7476818.1"/>
    </source>
</evidence>
<dbReference type="InterPro" id="IPR003767">
    <property type="entry name" value="Malate/L-lactate_DH-like"/>
</dbReference>
<dbReference type="InterPro" id="IPR043144">
    <property type="entry name" value="Mal/L-sulf/L-lact_DH-like_ah"/>
</dbReference>
<accession>A0A9X3A0C2</accession>
<dbReference type="AlphaFoldDB" id="A0A9X3A0C2"/>
<evidence type="ECO:0000313" key="5">
    <source>
        <dbReference type="Proteomes" id="UP001141259"/>
    </source>
</evidence>
<dbReference type="Proteomes" id="UP001141259">
    <property type="component" value="Unassembled WGS sequence"/>
</dbReference>
<dbReference type="Gene3D" id="3.30.1370.60">
    <property type="entry name" value="Hypothetical oxidoreductase yiak, domain 2"/>
    <property type="match status" value="1"/>
</dbReference>
<sequence length="333" mass="34385">MAPIHPPQAARTVREALTARGVPDHDAAAVADVLVDTTLLGVETHGLRLLGTYLDELDHGVANARPEFSITKDRGAAVLLDANDALGVVAALHAVDLAVDRARLHGVAAVGVVRSNHFGAAGAYTRRIAARGMLGVATTSAASRVAPFGGADPLFGTNPVSVAFGDEFCLDMATSQVCYSEVKERARTGRPLSAGWAVDSTGAPVADPAEAHALSPLGGYKGQGLAMAVTLLTSVLLGAPLDWELAHVNAGSDGRGRRVSHQFLAFDPNAFGGGEAARRNCAALLATVRGSTPADPDQPVLTPGDPQRAHRARQEVSGLDLDDATRALLEELA</sequence>
<protein>
    <submittedName>
        <fullName evidence="4">Ldh family oxidoreductase</fullName>
    </submittedName>
</protein>
<comment type="caution">
    <text evidence="4">The sequence shown here is derived from an EMBL/GenBank/DDBJ whole genome shotgun (WGS) entry which is preliminary data.</text>
</comment>
<proteinExistence type="inferred from homology"/>
<reference evidence="4" key="1">
    <citation type="submission" date="2022-08" db="EMBL/GenBank/DDBJ databases">
        <authorList>
            <person name="Tistechok S."/>
            <person name="Samborskyy M."/>
            <person name="Roman I."/>
        </authorList>
    </citation>
    <scope>NUCLEOTIDE SEQUENCE</scope>
    <source>
        <strain evidence="4">DSM 103496</strain>
    </source>
</reference>
<evidence type="ECO:0000256" key="1">
    <source>
        <dbReference type="ARBA" id="ARBA00006056"/>
    </source>
</evidence>
<dbReference type="PANTHER" id="PTHR11091:SF0">
    <property type="entry name" value="MALATE DEHYDROGENASE"/>
    <property type="match status" value="1"/>
</dbReference>
<dbReference type="EMBL" id="JANYMP010000003">
    <property type="protein sequence ID" value="MCS7476818.1"/>
    <property type="molecule type" value="Genomic_DNA"/>
</dbReference>
<dbReference type="Pfam" id="PF02615">
    <property type="entry name" value="Ldh_2"/>
    <property type="match status" value="1"/>
</dbReference>
<name>A0A9X3A0C2_9PSEU</name>
<keyword evidence="5" id="KW-1185">Reference proteome</keyword>
<dbReference type="RefSeq" id="WP_259622332.1">
    <property type="nucleotide sequence ID" value="NZ_JANYMP010000003.1"/>
</dbReference>
<comment type="similarity">
    <text evidence="1">Belongs to the LDH2/MDH2 oxidoreductase family.</text>
</comment>
<evidence type="ECO:0000256" key="3">
    <source>
        <dbReference type="SAM" id="MobiDB-lite"/>
    </source>
</evidence>
<dbReference type="GO" id="GO:0016491">
    <property type="term" value="F:oxidoreductase activity"/>
    <property type="evidence" value="ECO:0007669"/>
    <property type="project" value="UniProtKB-KW"/>
</dbReference>
<dbReference type="InterPro" id="IPR036111">
    <property type="entry name" value="Mal/L-sulfo/L-lacto_DH-like_sf"/>
</dbReference>
<evidence type="ECO:0000256" key="2">
    <source>
        <dbReference type="ARBA" id="ARBA00023002"/>
    </source>
</evidence>
<feature type="region of interest" description="Disordered" evidence="3">
    <location>
        <begin position="290"/>
        <end position="317"/>
    </location>
</feature>
<dbReference type="SUPFAM" id="SSF89733">
    <property type="entry name" value="L-sulfolactate dehydrogenase-like"/>
    <property type="match status" value="1"/>
</dbReference>
<organism evidence="4 5">
    <name type="scientific">Umezawaea endophytica</name>
    <dbReference type="NCBI Taxonomy" id="1654476"/>
    <lineage>
        <taxon>Bacteria</taxon>
        <taxon>Bacillati</taxon>
        <taxon>Actinomycetota</taxon>
        <taxon>Actinomycetes</taxon>
        <taxon>Pseudonocardiales</taxon>
        <taxon>Pseudonocardiaceae</taxon>
        <taxon>Umezawaea</taxon>
    </lineage>
</organism>
<dbReference type="InterPro" id="IPR043143">
    <property type="entry name" value="Mal/L-sulf/L-lact_DH-like_NADP"/>
</dbReference>
<gene>
    <name evidence="4" type="ORF">NZH93_08120</name>
</gene>